<proteinExistence type="predicted"/>
<sequence length="63" mass="7051">MERLMFIVLRELELPSRYGFLMGSNFFDVPLGGLKNPFGEVARIWLYVCSSGAFGKTSISSSK</sequence>
<gene>
    <name evidence="1" type="ORF">bsdtb5_36120</name>
</gene>
<accession>A0A7R7IE69</accession>
<protein>
    <submittedName>
        <fullName evidence="1">Uncharacterized protein</fullName>
    </submittedName>
</protein>
<dbReference type="EMBL" id="AP024169">
    <property type="protein sequence ID" value="BCN32317.1"/>
    <property type="molecule type" value="Genomic_DNA"/>
</dbReference>
<reference evidence="1 2" key="1">
    <citation type="submission" date="2020-11" db="EMBL/GenBank/DDBJ databases">
        <title>Draft genome sequencing of a Lachnospiraceae strain isolated from anoxic soil subjected to BSD treatment.</title>
        <authorList>
            <person name="Uek A."/>
            <person name="Tonouchi A."/>
        </authorList>
    </citation>
    <scope>NUCLEOTIDE SEQUENCE [LARGE SCALE GENOMIC DNA]</scope>
    <source>
        <strain evidence="1 2">TB5</strain>
    </source>
</reference>
<name>A0A7R7IE69_9FIRM</name>
<dbReference type="Proteomes" id="UP000595897">
    <property type="component" value="Chromosome"/>
</dbReference>
<dbReference type="AlphaFoldDB" id="A0A7R7IE69"/>
<evidence type="ECO:0000313" key="2">
    <source>
        <dbReference type="Proteomes" id="UP000595897"/>
    </source>
</evidence>
<organism evidence="1 2">
    <name type="scientific">Anaeromicropila herbilytica</name>
    <dbReference type="NCBI Taxonomy" id="2785025"/>
    <lineage>
        <taxon>Bacteria</taxon>
        <taxon>Bacillati</taxon>
        <taxon>Bacillota</taxon>
        <taxon>Clostridia</taxon>
        <taxon>Lachnospirales</taxon>
        <taxon>Lachnospiraceae</taxon>
        <taxon>Anaeromicropila</taxon>
    </lineage>
</organism>
<evidence type="ECO:0000313" key="1">
    <source>
        <dbReference type="EMBL" id="BCN32317.1"/>
    </source>
</evidence>
<keyword evidence="2" id="KW-1185">Reference proteome</keyword>
<dbReference type="KEGG" id="ahb:bsdtb5_36120"/>